<organism evidence="1 2">
    <name type="scientific">Arctium lappa</name>
    <name type="common">Greater burdock</name>
    <name type="synonym">Lappa major</name>
    <dbReference type="NCBI Taxonomy" id="4217"/>
    <lineage>
        <taxon>Eukaryota</taxon>
        <taxon>Viridiplantae</taxon>
        <taxon>Streptophyta</taxon>
        <taxon>Embryophyta</taxon>
        <taxon>Tracheophyta</taxon>
        <taxon>Spermatophyta</taxon>
        <taxon>Magnoliopsida</taxon>
        <taxon>eudicotyledons</taxon>
        <taxon>Gunneridae</taxon>
        <taxon>Pentapetalae</taxon>
        <taxon>asterids</taxon>
        <taxon>campanulids</taxon>
        <taxon>Asterales</taxon>
        <taxon>Asteraceae</taxon>
        <taxon>Carduoideae</taxon>
        <taxon>Cardueae</taxon>
        <taxon>Arctiinae</taxon>
        <taxon>Arctium</taxon>
    </lineage>
</organism>
<reference evidence="2" key="1">
    <citation type="journal article" date="2022" name="Mol. Ecol. Resour.">
        <title>The genomes of chicory, endive, great burdock and yacon provide insights into Asteraceae palaeo-polyploidization history and plant inulin production.</title>
        <authorList>
            <person name="Fan W."/>
            <person name="Wang S."/>
            <person name="Wang H."/>
            <person name="Wang A."/>
            <person name="Jiang F."/>
            <person name="Liu H."/>
            <person name="Zhao H."/>
            <person name="Xu D."/>
            <person name="Zhang Y."/>
        </authorList>
    </citation>
    <scope>NUCLEOTIDE SEQUENCE [LARGE SCALE GENOMIC DNA]</scope>
    <source>
        <strain evidence="2">cv. Niubang</strain>
    </source>
</reference>
<sequence length="264" mass="30884">MKKALMSNLIESSESSEEDIQVESEDDELTEFAEKLALLTSSIHKKFGRKKFYIKPKYDSYKSSKYKGKFEKEKEMKEENKEEKKEEKSEEKEKEKSDKCFNCGKVGQIFRDCQVKRVKNYEYYAMKAQLAKAMEKGKDLKAEEEIWFEHSDDEEEEEVKVNLTQGHQDQALISKTLVEEREEEKNILKLDKTSLQTKISDLQKEIVSLKDNNLELTLQYDIVLKDRTEAYTKIKELEDLNFKQGKEACVDKDTSTSESQSADV</sequence>
<accession>A0ACB9B3I3</accession>
<reference evidence="1 2" key="2">
    <citation type="journal article" date="2022" name="Mol. Ecol. Resour.">
        <title>The genomes of chicory, endive, great burdock and yacon provide insights into Asteraceae paleo-polyploidization history and plant inulin production.</title>
        <authorList>
            <person name="Fan W."/>
            <person name="Wang S."/>
            <person name="Wang H."/>
            <person name="Wang A."/>
            <person name="Jiang F."/>
            <person name="Liu H."/>
            <person name="Zhao H."/>
            <person name="Xu D."/>
            <person name="Zhang Y."/>
        </authorList>
    </citation>
    <scope>NUCLEOTIDE SEQUENCE [LARGE SCALE GENOMIC DNA]</scope>
    <source>
        <strain evidence="2">cv. Niubang</strain>
    </source>
</reference>
<comment type="caution">
    <text evidence="1">The sequence shown here is derived from an EMBL/GenBank/DDBJ whole genome shotgun (WGS) entry which is preliminary data.</text>
</comment>
<dbReference type="Proteomes" id="UP001055879">
    <property type="component" value="Linkage Group LG07"/>
</dbReference>
<name>A0ACB9B3I3_ARCLA</name>
<protein>
    <submittedName>
        <fullName evidence="1">Uncharacterized protein</fullName>
    </submittedName>
</protein>
<gene>
    <name evidence="1" type="ORF">L6452_22228</name>
</gene>
<evidence type="ECO:0000313" key="1">
    <source>
        <dbReference type="EMBL" id="KAI3715255.1"/>
    </source>
</evidence>
<dbReference type="EMBL" id="CM042053">
    <property type="protein sequence ID" value="KAI3715255.1"/>
    <property type="molecule type" value="Genomic_DNA"/>
</dbReference>
<proteinExistence type="predicted"/>
<evidence type="ECO:0000313" key="2">
    <source>
        <dbReference type="Proteomes" id="UP001055879"/>
    </source>
</evidence>
<keyword evidence="2" id="KW-1185">Reference proteome</keyword>